<protein>
    <submittedName>
        <fullName evidence="3">Microfibrillar-associated protein 1</fullName>
    </submittedName>
</protein>
<feature type="compositionally biased region" description="Basic and acidic residues" evidence="1">
    <location>
        <begin position="115"/>
        <end position="131"/>
    </location>
</feature>
<dbReference type="AlphaFoldDB" id="A0A4V1ADL7"/>
<evidence type="ECO:0000313" key="4">
    <source>
        <dbReference type="Proteomes" id="UP000292447"/>
    </source>
</evidence>
<feature type="compositionally biased region" description="Basic and acidic residues" evidence="1">
    <location>
        <begin position="175"/>
        <end position="188"/>
    </location>
</feature>
<dbReference type="Proteomes" id="UP000292447">
    <property type="component" value="Chromosome I"/>
</dbReference>
<dbReference type="Pfam" id="PF06991">
    <property type="entry name" value="MFAP1"/>
    <property type="match status" value="1"/>
</dbReference>
<dbReference type="EMBL" id="CP034456">
    <property type="protein sequence ID" value="QBM86153.1"/>
    <property type="molecule type" value="Genomic_DNA"/>
</dbReference>
<keyword evidence="4" id="KW-1185">Reference proteome</keyword>
<sequence>MSEIIEPRAEPELAANSESVSETGSGSDSSSDSSSDSDSQLHMARPIFLKKKQNTKSETSRDSPNAALAKAEHILKIAAKSVENLPFDGVDDRDDIDPEEEYRQWTLREAARKKRDSDRLAEEEKSKEDALRRKKGVVANAESDENVIHLREKAQKSAKIGSFYAKDVHEKFLKRDYTDVEGNEDHSRPTKYKSKR</sequence>
<feature type="compositionally biased region" description="Low complexity" evidence="1">
    <location>
        <begin position="17"/>
        <end position="38"/>
    </location>
</feature>
<dbReference type="InterPro" id="IPR009730">
    <property type="entry name" value="MFAP1_C"/>
</dbReference>
<feature type="region of interest" description="Disordered" evidence="1">
    <location>
        <begin position="175"/>
        <end position="196"/>
    </location>
</feature>
<gene>
    <name evidence="3" type="primary">MPUL0A07890</name>
    <name evidence="3" type="ORF">METSCH_A07890</name>
</gene>
<feature type="domain" description="Micro-fibrillar-associated protein 1 C-terminal" evidence="2">
    <location>
        <begin position="83"/>
        <end position="185"/>
    </location>
</feature>
<accession>A0A4V1ADL7</accession>
<proteinExistence type="predicted"/>
<feature type="region of interest" description="Disordered" evidence="1">
    <location>
        <begin position="110"/>
        <end position="134"/>
    </location>
</feature>
<name>A0A4V1ADL7_9ASCO</name>
<organism evidence="3 4">
    <name type="scientific">Metschnikowia aff. pulcherrima</name>
    <dbReference type="NCBI Taxonomy" id="2163413"/>
    <lineage>
        <taxon>Eukaryota</taxon>
        <taxon>Fungi</taxon>
        <taxon>Dikarya</taxon>
        <taxon>Ascomycota</taxon>
        <taxon>Saccharomycotina</taxon>
        <taxon>Pichiomycetes</taxon>
        <taxon>Metschnikowiaceae</taxon>
        <taxon>Metschnikowia</taxon>
    </lineage>
</organism>
<dbReference type="STRING" id="2163413.A0A4V1ADL7"/>
<evidence type="ECO:0000256" key="1">
    <source>
        <dbReference type="SAM" id="MobiDB-lite"/>
    </source>
</evidence>
<evidence type="ECO:0000313" key="3">
    <source>
        <dbReference type="EMBL" id="QBM86153.1"/>
    </source>
</evidence>
<evidence type="ECO:0000259" key="2">
    <source>
        <dbReference type="Pfam" id="PF06991"/>
    </source>
</evidence>
<feature type="compositionally biased region" description="Basic and acidic residues" evidence="1">
    <location>
        <begin position="1"/>
        <end position="11"/>
    </location>
</feature>
<feature type="region of interest" description="Disordered" evidence="1">
    <location>
        <begin position="1"/>
        <end position="67"/>
    </location>
</feature>
<reference evidence="4" key="1">
    <citation type="submission" date="2019-03" db="EMBL/GenBank/DDBJ databases">
        <title>Snf2 controls pulcherriminic acid biosynthesis and connects pigmentation and antifungal activity of the yeast Metschnikowia pulcherrima.</title>
        <authorList>
            <person name="Gore-Lloyd D."/>
            <person name="Sumann I."/>
            <person name="Brachmann A.O."/>
            <person name="Schneeberger K."/>
            <person name="Ortiz-Merino R.A."/>
            <person name="Moreno-Beltran M."/>
            <person name="Schlaefli M."/>
            <person name="Kirner P."/>
            <person name="Santos Kron A."/>
            <person name="Wolfe K.H."/>
            <person name="Piel J."/>
            <person name="Ahrens C.H."/>
            <person name="Henk D."/>
            <person name="Freimoser F.M."/>
        </authorList>
    </citation>
    <scope>NUCLEOTIDE SEQUENCE [LARGE SCALE GENOMIC DNA]</scope>
    <source>
        <strain evidence="4">APC 1.2</strain>
    </source>
</reference>